<evidence type="ECO:0000313" key="2">
    <source>
        <dbReference type="Proteomes" id="UP000318939"/>
    </source>
</evidence>
<dbReference type="Proteomes" id="UP000318939">
    <property type="component" value="Chromosome"/>
</dbReference>
<dbReference type="RefSeq" id="WP_142829899.1">
    <property type="nucleotide sequence ID" value="NZ_CP117267.1"/>
</dbReference>
<gene>
    <name evidence="1" type="ORF">PR018_03110</name>
</gene>
<name>A0ABY8IJJ8_9HYPH</name>
<sequence length="221" mass="23526">MRLRTVGLWVGLGFLAGCAGTPDPAKVAAQQQQGSAQILAKKKQKGSLLLVRLIDSPLLGDVNCGGYITLRKIKAGKPDETEPPVSVSSAAAYRLPNPNKLSLGQLFAATAQRYERWFVPVEPGRYAITYANCSYGDMTIEAGGDTDGVFGRALSYVAPFGGESAITIGQGQIVDAGYVRLTGTRSDPRVVGMEATSAERDLMRSAMPDVYPAITFTKFGM</sequence>
<protein>
    <recommendedName>
        <fullName evidence="3">Lipoprotein</fullName>
    </recommendedName>
</protein>
<accession>A0ABY8IJJ8</accession>
<organism evidence="1 2">
    <name type="scientific">Rhizobium rhododendri</name>
    <dbReference type="NCBI Taxonomy" id="2506430"/>
    <lineage>
        <taxon>Bacteria</taxon>
        <taxon>Pseudomonadati</taxon>
        <taxon>Pseudomonadota</taxon>
        <taxon>Alphaproteobacteria</taxon>
        <taxon>Hyphomicrobiales</taxon>
        <taxon>Rhizobiaceae</taxon>
        <taxon>Rhizobium/Agrobacterium group</taxon>
        <taxon>Rhizobium</taxon>
    </lineage>
</organism>
<dbReference type="PROSITE" id="PS51257">
    <property type="entry name" value="PROKAR_LIPOPROTEIN"/>
    <property type="match status" value="1"/>
</dbReference>
<evidence type="ECO:0000313" key="1">
    <source>
        <dbReference type="EMBL" id="WFS23528.1"/>
    </source>
</evidence>
<evidence type="ECO:0008006" key="3">
    <source>
        <dbReference type="Google" id="ProtNLM"/>
    </source>
</evidence>
<proteinExistence type="predicted"/>
<keyword evidence="2" id="KW-1185">Reference proteome</keyword>
<reference evidence="1" key="1">
    <citation type="journal article" date="2019" name="Phytopathology">
        <title>A Novel Group of Rhizobium tumorigenes-Like Agrobacteria Associated with Crown Gall Disease of Rhododendron and Blueberry.</title>
        <authorList>
            <person name="Kuzmanovic N."/>
            <person name="Behrens P."/>
            <person name="Idczak E."/>
            <person name="Wagner S."/>
            <person name="Gotz M."/>
            <person name="Sproer C."/>
            <person name="Bunk B."/>
            <person name="Overmann J."/>
            <person name="Smalla K."/>
        </authorList>
    </citation>
    <scope>NUCLEOTIDE SEQUENCE</scope>
    <source>
        <strain evidence="1">Rho-6.2</strain>
    </source>
</reference>
<dbReference type="EMBL" id="CP117267">
    <property type="protein sequence ID" value="WFS23528.1"/>
    <property type="molecule type" value="Genomic_DNA"/>
</dbReference>
<reference evidence="1" key="2">
    <citation type="journal article" date="2023" name="MicrobiologyOpen">
        <title>Genomics of the tumorigenes clade of the family Rhizobiaceae and description of Rhizobium rhododendri sp. nov.</title>
        <authorList>
            <person name="Kuzmanovic N."/>
            <person name="diCenzo G.C."/>
            <person name="Bunk B."/>
            <person name="Sproeer C."/>
            <person name="Fruehling A."/>
            <person name="Neumann-Schaal M."/>
            <person name="Overmann J."/>
            <person name="Smalla K."/>
        </authorList>
    </citation>
    <scope>NUCLEOTIDE SEQUENCE</scope>
    <source>
        <strain evidence="1">Rho-6.2</strain>
    </source>
</reference>